<proteinExistence type="predicted"/>
<dbReference type="AlphaFoldDB" id="A0A7C9MZH7"/>
<evidence type="ECO:0000256" key="1">
    <source>
        <dbReference type="ARBA" id="ARBA00022898"/>
    </source>
</evidence>
<dbReference type="InterPro" id="IPR015421">
    <property type="entry name" value="PyrdxlP-dep_Trfase_major"/>
</dbReference>
<dbReference type="SUPFAM" id="SSF53383">
    <property type="entry name" value="PLP-dependent transferases"/>
    <property type="match status" value="1"/>
</dbReference>
<dbReference type="GO" id="GO:0008483">
    <property type="term" value="F:transaminase activity"/>
    <property type="evidence" value="ECO:0007669"/>
    <property type="project" value="UniProtKB-KW"/>
</dbReference>
<evidence type="ECO:0000259" key="2">
    <source>
        <dbReference type="Pfam" id="PF00266"/>
    </source>
</evidence>
<dbReference type="PANTHER" id="PTHR43092:SF2">
    <property type="entry name" value="HERCYNYLCYSTEINE SULFOXIDE LYASE"/>
    <property type="match status" value="1"/>
</dbReference>
<keyword evidence="4" id="KW-1185">Reference proteome</keyword>
<evidence type="ECO:0000313" key="4">
    <source>
        <dbReference type="Proteomes" id="UP000479526"/>
    </source>
</evidence>
<organism evidence="3 4">
    <name type="scientific">Herbidospora solisilvae</name>
    <dbReference type="NCBI Taxonomy" id="2696284"/>
    <lineage>
        <taxon>Bacteria</taxon>
        <taxon>Bacillati</taxon>
        <taxon>Actinomycetota</taxon>
        <taxon>Actinomycetes</taxon>
        <taxon>Streptosporangiales</taxon>
        <taxon>Streptosporangiaceae</taxon>
        <taxon>Herbidospora</taxon>
    </lineage>
</organism>
<dbReference type="InterPro" id="IPR000192">
    <property type="entry name" value="Aminotrans_V_dom"/>
</dbReference>
<dbReference type="InterPro" id="IPR015422">
    <property type="entry name" value="PyrdxlP-dep_Trfase_small"/>
</dbReference>
<name>A0A7C9MZH7_9ACTN</name>
<dbReference type="InterPro" id="IPR015424">
    <property type="entry name" value="PyrdxlP-dep_Trfase"/>
</dbReference>
<evidence type="ECO:0000313" key="3">
    <source>
        <dbReference type="EMBL" id="NAS22090.1"/>
    </source>
</evidence>
<dbReference type="EMBL" id="WXEW01000003">
    <property type="protein sequence ID" value="NAS22090.1"/>
    <property type="molecule type" value="Genomic_DNA"/>
</dbReference>
<dbReference type="Proteomes" id="UP000479526">
    <property type="component" value="Unassembled WGS sequence"/>
</dbReference>
<comment type="caution">
    <text evidence="3">The sequence shown here is derived from an EMBL/GenBank/DDBJ whole genome shotgun (WGS) entry which is preliminary data.</text>
</comment>
<feature type="domain" description="Aminotransferase class V" evidence="2">
    <location>
        <begin position="93"/>
        <end position="390"/>
    </location>
</feature>
<dbReference type="RefSeq" id="WP_161479510.1">
    <property type="nucleotide sequence ID" value="NZ_WXEW01000003.1"/>
</dbReference>
<sequence length="401" mass="43772">MRSSGSPFPTSRGFVHSQAADERAIVKGLAQHDFLVAPGVVLLNHASYGIASRRVLEAAEAMRYEIESDPTWFLGADLFERLRWPTELFAETVGLDPATMTLCANATTGAAAVISGASLSETTTVVVLETEYSSIVRGWERACERSGATLVRIPVPLPFDGPDQLIDRLEATVRGDIAYLQMSLVASSSAVHFPVAEMAAWAHGRGGRLVLDAAHGPGHVPLDPVGWGVDVAFGTAHKWFPTLRPVGFLWLAEELVETVRPAEVSLTYDSADLVERFSWPGTFDPVPRLSLPVAIEQWRQWDRQGSWAECTSLANEAVELLSSVGARPTASRHYQPPRLRAFVLDQWTVAEVRELMNQAGIRAWVGPGADGECILRIATHVYNDLTDIEAVVAQLKSALRR</sequence>
<reference evidence="3 4" key="1">
    <citation type="submission" date="2020-01" db="EMBL/GenBank/DDBJ databases">
        <title>Herbidospora sp. NEAU-GS84 nov., a novel actinomycete isolated from soil.</title>
        <authorList>
            <person name="Han L."/>
        </authorList>
    </citation>
    <scope>NUCLEOTIDE SEQUENCE [LARGE SCALE GENOMIC DNA]</scope>
    <source>
        <strain evidence="3 4">NEAU-GS84</strain>
    </source>
</reference>
<dbReference type="PANTHER" id="PTHR43092">
    <property type="entry name" value="L-CYSTEINE DESULFHYDRASE"/>
    <property type="match status" value="1"/>
</dbReference>
<keyword evidence="1" id="KW-0663">Pyridoxal phosphate</keyword>
<accession>A0A7C9MZH7</accession>
<dbReference type="Gene3D" id="3.40.640.10">
    <property type="entry name" value="Type I PLP-dependent aspartate aminotransferase-like (Major domain)"/>
    <property type="match status" value="1"/>
</dbReference>
<dbReference type="Gene3D" id="3.90.1150.10">
    <property type="entry name" value="Aspartate Aminotransferase, domain 1"/>
    <property type="match status" value="1"/>
</dbReference>
<protein>
    <submittedName>
        <fullName evidence="3">Aminotransferase class V-fold PLP-dependent enzyme</fullName>
    </submittedName>
</protein>
<gene>
    <name evidence="3" type="ORF">GT755_10385</name>
</gene>
<keyword evidence="3" id="KW-0032">Aminotransferase</keyword>
<keyword evidence="3" id="KW-0808">Transferase</keyword>
<dbReference type="Pfam" id="PF00266">
    <property type="entry name" value="Aminotran_5"/>
    <property type="match status" value="1"/>
</dbReference>